<dbReference type="PROSITE" id="PS50157">
    <property type="entry name" value="ZINC_FINGER_C2H2_2"/>
    <property type="match status" value="1"/>
</dbReference>
<reference evidence="4" key="1">
    <citation type="submission" date="2022-11" db="UniProtKB">
        <authorList>
            <consortium name="WormBaseParasite"/>
        </authorList>
    </citation>
    <scope>IDENTIFICATION</scope>
</reference>
<keyword evidence="1" id="KW-0479">Metal-binding</keyword>
<protein>
    <submittedName>
        <fullName evidence="4">C2H2-type domain-containing protein</fullName>
    </submittedName>
</protein>
<accession>A0A914CWE4</accession>
<dbReference type="PROSITE" id="PS00028">
    <property type="entry name" value="ZINC_FINGER_C2H2_1"/>
    <property type="match status" value="1"/>
</dbReference>
<keyword evidence="1" id="KW-0863">Zinc-finger</keyword>
<dbReference type="SMART" id="SM00355">
    <property type="entry name" value="ZnF_C2H2"/>
    <property type="match status" value="2"/>
</dbReference>
<dbReference type="InterPro" id="IPR013087">
    <property type="entry name" value="Znf_C2H2_type"/>
</dbReference>
<dbReference type="AlphaFoldDB" id="A0A914CWE4"/>
<dbReference type="GO" id="GO:0008270">
    <property type="term" value="F:zinc ion binding"/>
    <property type="evidence" value="ECO:0007669"/>
    <property type="project" value="UniProtKB-KW"/>
</dbReference>
<dbReference type="Gene3D" id="3.30.160.60">
    <property type="entry name" value="Classic Zinc Finger"/>
    <property type="match status" value="1"/>
</dbReference>
<feature type="domain" description="C2H2-type" evidence="2">
    <location>
        <begin position="64"/>
        <end position="93"/>
    </location>
</feature>
<keyword evidence="3" id="KW-1185">Reference proteome</keyword>
<dbReference type="Proteomes" id="UP000887540">
    <property type="component" value="Unplaced"/>
</dbReference>
<sequence length="154" mass="17477">MVENELGNGDTALDLSVKKPKIEEGNALAKLSSLVTTVGTKPANFLNFSKPEPSSEDNDPSKVFTCLQCFERFQTMDQLVKHMEKTLHFNQFKQANGKSDSNRDMKINNRYSMFSYKCVICGYSSNSSIDEHMTTFHSFKNPMEWIHAVKLVPL</sequence>
<keyword evidence="1" id="KW-0862">Zinc</keyword>
<organism evidence="3 4">
    <name type="scientific">Acrobeloides nanus</name>
    <dbReference type="NCBI Taxonomy" id="290746"/>
    <lineage>
        <taxon>Eukaryota</taxon>
        <taxon>Metazoa</taxon>
        <taxon>Ecdysozoa</taxon>
        <taxon>Nematoda</taxon>
        <taxon>Chromadorea</taxon>
        <taxon>Rhabditida</taxon>
        <taxon>Tylenchina</taxon>
        <taxon>Cephalobomorpha</taxon>
        <taxon>Cephaloboidea</taxon>
        <taxon>Cephalobidae</taxon>
        <taxon>Acrobeloides</taxon>
    </lineage>
</organism>
<evidence type="ECO:0000256" key="1">
    <source>
        <dbReference type="PROSITE-ProRule" id="PRU00042"/>
    </source>
</evidence>
<dbReference type="WBParaSite" id="ACRNAN_scaffold1513.g12082.t1">
    <property type="protein sequence ID" value="ACRNAN_scaffold1513.g12082.t1"/>
    <property type="gene ID" value="ACRNAN_scaffold1513.g12082"/>
</dbReference>
<evidence type="ECO:0000313" key="3">
    <source>
        <dbReference type="Proteomes" id="UP000887540"/>
    </source>
</evidence>
<evidence type="ECO:0000313" key="4">
    <source>
        <dbReference type="WBParaSite" id="ACRNAN_scaffold1513.g12082.t1"/>
    </source>
</evidence>
<name>A0A914CWE4_9BILA</name>
<proteinExistence type="predicted"/>
<evidence type="ECO:0000259" key="2">
    <source>
        <dbReference type="PROSITE" id="PS50157"/>
    </source>
</evidence>